<feature type="domain" description="NB-ARC" evidence="3">
    <location>
        <begin position="168"/>
        <end position="282"/>
    </location>
</feature>
<evidence type="ECO:0000313" key="5">
    <source>
        <dbReference type="Proteomes" id="UP000250321"/>
    </source>
</evidence>
<comment type="similarity">
    <text evidence="1">Belongs to the disease resistance NB-LRR family.</text>
</comment>
<dbReference type="SUPFAM" id="SSF52058">
    <property type="entry name" value="L domain-like"/>
    <property type="match status" value="1"/>
</dbReference>
<dbReference type="AlphaFoldDB" id="A0A314XTG9"/>
<dbReference type="Gene3D" id="3.80.10.10">
    <property type="entry name" value="Ribonuclease Inhibitor"/>
    <property type="match status" value="1"/>
</dbReference>
<sequence>MDIVISIASKIAESLVAPIGREFGYLIYYDTKMKDLKGELKQLFDMKDGVQELVKAAKRNGGVINSDVQSWLTSVNELIQKVSHFEEEVNMKRRCLYRWNISRKATKITQDVLHLQKKGTFNNVAHPAPPPMISSAFKEGFKDFKSRMTSVNRVIEVLKNEEVRMIGICVVSQTPDIQKIQSEIAEELGFKYNENTESGRARRLHGTLMEINRILIVLDDVWTELDFEAIGLPSELTHKGCKVLLTSRNEDVCKAMGSKEIFTLPVLTEEESWELFREMVGEPLDYPDLAKQVTNECGDYDIPIEYLVRYGWGRGYFSNIDSVEEARNRVHSLVDKLQRRFLLLDSKLKDHTKMHDIVCDVAISIASRDPHRFLIRCDAEKKGWPKVAAYNHYTTISLIPINIDEIPVGLECPKLELLHLEGKRYSENSMDSMCEGMKELKVLGIGGISALPSSLGVLKSLRTLSLNGCRYLTDISNVIGRLENLEILSFRKCSEILELPREIGLLKHLRLLDITDCKCLEKIPHGLLSSLSSLEELYMKIVFANGNDQQQKAKIRGWQALLRLFGEWLVGVPSTSNGCYAFENKLDIVVSDATEFMEIQIVRFLFQKCEDLILGRIKNLKYVLNELDQEGLQHLKVLRIWECPKIEYLVNGASWTQQTAFPLIQSIQLEKMPKLMSAAQISRPGVPGRGDMR</sequence>
<dbReference type="PANTHER" id="PTHR33463:SF203">
    <property type="entry name" value="AAA+ ATPASE DOMAIN-CONTAINING PROTEIN"/>
    <property type="match status" value="1"/>
</dbReference>
<name>A0A314XTG9_PRUYE</name>
<dbReference type="SUPFAM" id="SSF52540">
    <property type="entry name" value="P-loop containing nucleoside triphosphate hydrolases"/>
    <property type="match status" value="1"/>
</dbReference>
<dbReference type="GO" id="GO:0043531">
    <property type="term" value="F:ADP binding"/>
    <property type="evidence" value="ECO:0007669"/>
    <property type="project" value="InterPro"/>
</dbReference>
<keyword evidence="2" id="KW-0611">Plant defense</keyword>
<gene>
    <name evidence="4" type="ORF">Pyn_06744</name>
</gene>
<evidence type="ECO:0000256" key="1">
    <source>
        <dbReference type="ARBA" id="ARBA00008894"/>
    </source>
</evidence>
<dbReference type="PANTHER" id="PTHR33463">
    <property type="entry name" value="NB-ARC DOMAIN-CONTAINING PROTEIN-RELATED"/>
    <property type="match status" value="1"/>
</dbReference>
<evidence type="ECO:0000256" key="2">
    <source>
        <dbReference type="ARBA" id="ARBA00022821"/>
    </source>
</evidence>
<organism evidence="4 5">
    <name type="scientific">Prunus yedoensis var. nudiflora</name>
    <dbReference type="NCBI Taxonomy" id="2094558"/>
    <lineage>
        <taxon>Eukaryota</taxon>
        <taxon>Viridiplantae</taxon>
        <taxon>Streptophyta</taxon>
        <taxon>Embryophyta</taxon>
        <taxon>Tracheophyta</taxon>
        <taxon>Spermatophyta</taxon>
        <taxon>Magnoliopsida</taxon>
        <taxon>eudicotyledons</taxon>
        <taxon>Gunneridae</taxon>
        <taxon>Pentapetalae</taxon>
        <taxon>rosids</taxon>
        <taxon>fabids</taxon>
        <taxon>Rosales</taxon>
        <taxon>Rosaceae</taxon>
        <taxon>Amygdaloideae</taxon>
        <taxon>Amygdaleae</taxon>
        <taxon>Prunus</taxon>
    </lineage>
</organism>
<evidence type="ECO:0000313" key="4">
    <source>
        <dbReference type="EMBL" id="PQP95916.1"/>
    </source>
</evidence>
<dbReference type="InterPro" id="IPR050905">
    <property type="entry name" value="Plant_NBS-LRR"/>
</dbReference>
<dbReference type="InterPro" id="IPR027417">
    <property type="entry name" value="P-loop_NTPase"/>
</dbReference>
<dbReference type="InterPro" id="IPR032675">
    <property type="entry name" value="LRR_dom_sf"/>
</dbReference>
<evidence type="ECO:0000259" key="3">
    <source>
        <dbReference type="Pfam" id="PF00931"/>
    </source>
</evidence>
<reference evidence="4 5" key="1">
    <citation type="submission" date="2018-02" db="EMBL/GenBank/DDBJ databases">
        <title>Draft genome of wild Prunus yedoensis var. nudiflora.</title>
        <authorList>
            <person name="Baek S."/>
            <person name="Kim J.-H."/>
            <person name="Choi K."/>
            <person name="Kim G.-B."/>
            <person name="Cho A."/>
            <person name="Jang H."/>
            <person name="Shin C.-H."/>
            <person name="Yu H.-J."/>
            <person name="Mun J.-H."/>
        </authorList>
    </citation>
    <scope>NUCLEOTIDE SEQUENCE [LARGE SCALE GENOMIC DNA]</scope>
    <source>
        <strain evidence="5">cv. Jeju island</strain>
        <tissue evidence="4">Leaf</tissue>
    </source>
</reference>
<dbReference type="InterPro" id="IPR002182">
    <property type="entry name" value="NB-ARC"/>
</dbReference>
<dbReference type="Proteomes" id="UP000250321">
    <property type="component" value="Unassembled WGS sequence"/>
</dbReference>
<proteinExistence type="inferred from homology"/>
<dbReference type="OrthoDB" id="1193566at2759"/>
<dbReference type="Gene3D" id="3.40.50.300">
    <property type="entry name" value="P-loop containing nucleotide triphosphate hydrolases"/>
    <property type="match status" value="1"/>
</dbReference>
<keyword evidence="5" id="KW-1185">Reference proteome</keyword>
<dbReference type="Pfam" id="PF00931">
    <property type="entry name" value="NB-ARC"/>
    <property type="match status" value="1"/>
</dbReference>
<dbReference type="STRING" id="2094558.A0A314XTG9"/>
<protein>
    <submittedName>
        <fullName evidence="4">Putative disease resistance protein</fullName>
    </submittedName>
</protein>
<comment type="caution">
    <text evidence="4">The sequence shown here is derived from an EMBL/GenBank/DDBJ whole genome shotgun (WGS) entry which is preliminary data.</text>
</comment>
<accession>A0A314XTG9</accession>
<dbReference type="EMBL" id="PJQY01002162">
    <property type="protein sequence ID" value="PQP95916.1"/>
    <property type="molecule type" value="Genomic_DNA"/>
</dbReference>